<feature type="domain" description="DDE Tnp4" evidence="3">
    <location>
        <begin position="238"/>
        <end position="399"/>
    </location>
</feature>
<gene>
    <name evidence="4" type="ORF">M422DRAFT_56408</name>
</gene>
<protein>
    <submittedName>
        <fullName evidence="4">Unplaced genomic scaffold SPHSTscaffold_415, whole genome shotgun sequence</fullName>
    </submittedName>
</protein>
<accession>A0A0C9UG91</accession>
<dbReference type="InterPro" id="IPR027806">
    <property type="entry name" value="HARBI1_dom"/>
</dbReference>
<dbReference type="HOGENOM" id="CLU_048932_1_2_1"/>
<dbReference type="PANTHER" id="PTHR48471">
    <property type="entry name" value="DDE TNP4 DOMAIN-CONTAINING PROTEIN"/>
    <property type="match status" value="1"/>
</dbReference>
<reference evidence="4 5" key="1">
    <citation type="submission" date="2014-06" db="EMBL/GenBank/DDBJ databases">
        <title>Evolutionary Origins and Diversification of the Mycorrhizal Mutualists.</title>
        <authorList>
            <consortium name="DOE Joint Genome Institute"/>
            <consortium name="Mycorrhizal Genomics Consortium"/>
            <person name="Kohler A."/>
            <person name="Kuo A."/>
            <person name="Nagy L.G."/>
            <person name="Floudas D."/>
            <person name="Copeland A."/>
            <person name="Barry K.W."/>
            <person name="Cichocki N."/>
            <person name="Veneault-Fourrey C."/>
            <person name="LaButti K."/>
            <person name="Lindquist E.A."/>
            <person name="Lipzen A."/>
            <person name="Lundell T."/>
            <person name="Morin E."/>
            <person name="Murat C."/>
            <person name="Riley R."/>
            <person name="Ohm R."/>
            <person name="Sun H."/>
            <person name="Tunlid A."/>
            <person name="Henrissat B."/>
            <person name="Grigoriev I.V."/>
            <person name="Hibbett D.S."/>
            <person name="Martin F."/>
        </authorList>
    </citation>
    <scope>NUCLEOTIDE SEQUENCE [LARGE SCALE GENOMIC DNA]</scope>
    <source>
        <strain evidence="4 5">SS14</strain>
    </source>
</reference>
<dbReference type="PANTHER" id="PTHR48471:SF1">
    <property type="entry name" value="DDE TNP4 DOMAIN-CONTAINING PROTEIN"/>
    <property type="match status" value="1"/>
</dbReference>
<dbReference type="Proteomes" id="UP000054279">
    <property type="component" value="Unassembled WGS sequence"/>
</dbReference>
<evidence type="ECO:0000313" key="5">
    <source>
        <dbReference type="Proteomes" id="UP000054279"/>
    </source>
</evidence>
<evidence type="ECO:0000256" key="2">
    <source>
        <dbReference type="ARBA" id="ARBA00022723"/>
    </source>
</evidence>
<evidence type="ECO:0000256" key="1">
    <source>
        <dbReference type="ARBA" id="ARBA00001968"/>
    </source>
</evidence>
<organism evidence="4 5">
    <name type="scientific">Sphaerobolus stellatus (strain SS14)</name>
    <dbReference type="NCBI Taxonomy" id="990650"/>
    <lineage>
        <taxon>Eukaryota</taxon>
        <taxon>Fungi</taxon>
        <taxon>Dikarya</taxon>
        <taxon>Basidiomycota</taxon>
        <taxon>Agaricomycotina</taxon>
        <taxon>Agaricomycetes</taxon>
        <taxon>Phallomycetidae</taxon>
        <taxon>Geastrales</taxon>
        <taxon>Sphaerobolaceae</taxon>
        <taxon>Sphaerobolus</taxon>
    </lineage>
</organism>
<keyword evidence="2" id="KW-0479">Metal-binding</keyword>
<dbReference type="EMBL" id="KN837490">
    <property type="protein sequence ID" value="KIJ24436.1"/>
    <property type="molecule type" value="Genomic_DNA"/>
</dbReference>
<dbReference type="AlphaFoldDB" id="A0A0C9UG91"/>
<dbReference type="Pfam" id="PF13359">
    <property type="entry name" value="DDE_Tnp_4"/>
    <property type="match status" value="1"/>
</dbReference>
<dbReference type="GO" id="GO:0046872">
    <property type="term" value="F:metal ion binding"/>
    <property type="evidence" value="ECO:0007669"/>
    <property type="project" value="UniProtKB-KW"/>
</dbReference>
<keyword evidence="5" id="KW-1185">Reference proteome</keyword>
<comment type="cofactor">
    <cofactor evidence="1">
        <name>a divalent metal cation</name>
        <dbReference type="ChEBI" id="CHEBI:60240"/>
    </cofactor>
</comment>
<name>A0A0C9UG91_SPHS4</name>
<evidence type="ECO:0000259" key="3">
    <source>
        <dbReference type="Pfam" id="PF13359"/>
    </source>
</evidence>
<proteinExistence type="predicted"/>
<sequence length="455" mass="52253">MEEDEEYPWNRHSLPIHILAGAMQVNEDCSSEEEEEDYQWKVLQMAALAVGGAEAERANRLERRKKHRLYLQRHDLLKNPRGSTPWQKLYHGQNDRAFNTTMGFDIATFNILMNEFAPVWNTNPIPREDTRAGGVPRIDRRSLDAAGALGLTLHYLNSTMSQITLQQVFALVPATLSRYLNFSLQILHRVTGDIPEAKIRWPTAEEMEEFTKIIGERHPVLIIWINGTAYGAFGSINGLKLPTASADDSEWQNATFNGWLHSNVTNCVIAYSPRGDIIACRLNAPGSWHDSRVAQPIYQKLRERTPDGYFLVADTAFPRGTEQIDKKIKAPIKSGQRLPSDRTELENLLRLKRQLLSYRQTAEWGMHALQGSFRRLRMPLDANDTAARQRLLETCVRLFQLRTRLVGINQIRNVYEPIWKEAEGEDLWNGFEGMVYGEVMRRDRVSRFHITAVEQ</sequence>
<dbReference type="OrthoDB" id="78198at2759"/>
<evidence type="ECO:0000313" key="4">
    <source>
        <dbReference type="EMBL" id="KIJ24436.1"/>
    </source>
</evidence>